<dbReference type="EMBL" id="SRQM01000038">
    <property type="protein sequence ID" value="KAG6121412.1"/>
    <property type="molecule type" value="Genomic_DNA"/>
</dbReference>
<organism evidence="8 9">
    <name type="scientific">Claviceps humidiphila</name>
    <dbReference type="NCBI Taxonomy" id="1294629"/>
    <lineage>
        <taxon>Eukaryota</taxon>
        <taxon>Fungi</taxon>
        <taxon>Dikarya</taxon>
        <taxon>Ascomycota</taxon>
        <taxon>Pezizomycotina</taxon>
        <taxon>Sordariomycetes</taxon>
        <taxon>Hypocreomycetidae</taxon>
        <taxon>Hypocreales</taxon>
        <taxon>Clavicipitaceae</taxon>
        <taxon>Claviceps</taxon>
    </lineage>
</organism>
<feature type="domain" description="RRM" evidence="7">
    <location>
        <begin position="659"/>
        <end position="725"/>
    </location>
</feature>
<keyword evidence="5" id="KW-0694">RNA-binding</keyword>
<dbReference type="InterPro" id="IPR035979">
    <property type="entry name" value="RBD_domain_sf"/>
</dbReference>
<feature type="region of interest" description="Disordered" evidence="6">
    <location>
        <begin position="120"/>
        <end position="184"/>
    </location>
</feature>
<dbReference type="GO" id="GO:0005737">
    <property type="term" value="C:cytoplasm"/>
    <property type="evidence" value="ECO:0007669"/>
    <property type="project" value="TreeGrafter"/>
</dbReference>
<dbReference type="SMART" id="SM00360">
    <property type="entry name" value="RRM"/>
    <property type="match status" value="1"/>
</dbReference>
<feature type="compositionally biased region" description="Low complexity" evidence="6">
    <location>
        <begin position="775"/>
        <end position="790"/>
    </location>
</feature>
<reference evidence="8 9" key="1">
    <citation type="journal article" date="2020" name="bioRxiv">
        <title>Whole genome comparisons of ergot fungi reveals the divergence and evolution of species within the genus Claviceps are the result of varying mechanisms driving genome evolution and host range expansion.</title>
        <authorList>
            <person name="Wyka S.A."/>
            <person name="Mondo S.J."/>
            <person name="Liu M."/>
            <person name="Dettman J."/>
            <person name="Nalam V."/>
            <person name="Broders K.D."/>
        </authorList>
    </citation>
    <scope>NUCLEOTIDE SEQUENCE [LARGE SCALE GENOMIC DNA]</scope>
    <source>
        <strain evidence="8 9">LM576</strain>
    </source>
</reference>
<keyword evidence="4" id="KW-0539">Nucleus</keyword>
<evidence type="ECO:0000256" key="3">
    <source>
        <dbReference type="ARBA" id="ARBA00023161"/>
    </source>
</evidence>
<dbReference type="Gene3D" id="3.30.70.330">
    <property type="match status" value="2"/>
</dbReference>
<dbReference type="GO" id="GO:0003729">
    <property type="term" value="F:mRNA binding"/>
    <property type="evidence" value="ECO:0007669"/>
    <property type="project" value="TreeGrafter"/>
</dbReference>
<feature type="compositionally biased region" description="Basic and acidic residues" evidence="6">
    <location>
        <begin position="345"/>
        <end position="355"/>
    </location>
</feature>
<evidence type="ECO:0000256" key="6">
    <source>
        <dbReference type="SAM" id="MobiDB-lite"/>
    </source>
</evidence>
<protein>
    <recommendedName>
        <fullName evidence="7">RRM domain-containing protein</fullName>
    </recommendedName>
</protein>
<dbReference type="GO" id="GO:0005730">
    <property type="term" value="C:nucleolus"/>
    <property type="evidence" value="ECO:0007669"/>
    <property type="project" value="TreeGrafter"/>
</dbReference>
<feature type="region of interest" description="Disordered" evidence="6">
    <location>
        <begin position="602"/>
        <end position="657"/>
    </location>
</feature>
<evidence type="ECO:0000256" key="4">
    <source>
        <dbReference type="ARBA" id="ARBA00023242"/>
    </source>
</evidence>
<dbReference type="GO" id="GO:0045727">
    <property type="term" value="P:positive regulation of translation"/>
    <property type="evidence" value="ECO:0007669"/>
    <property type="project" value="TreeGrafter"/>
</dbReference>
<dbReference type="GO" id="GO:0000184">
    <property type="term" value="P:nuclear-transcribed mRNA catabolic process, nonsense-mediated decay"/>
    <property type="evidence" value="ECO:0007669"/>
    <property type="project" value="UniProtKB-KW"/>
</dbReference>
<feature type="compositionally biased region" description="Basic and acidic residues" evidence="6">
    <location>
        <begin position="169"/>
        <end position="183"/>
    </location>
</feature>
<dbReference type="PANTHER" id="PTHR13112:SF0">
    <property type="entry name" value="FI21285P1"/>
    <property type="match status" value="1"/>
</dbReference>
<name>A0A9P7U0P4_9HYPO</name>
<comment type="caution">
    <text evidence="8">The sequence shown here is derived from an EMBL/GenBank/DDBJ whole genome shotgun (WGS) entry which is preliminary data.</text>
</comment>
<keyword evidence="3" id="KW-0866">Nonsense-mediated mRNA decay</keyword>
<dbReference type="InterPro" id="IPR005120">
    <property type="entry name" value="UPF3_dom"/>
</dbReference>
<dbReference type="SUPFAM" id="SSF54928">
    <property type="entry name" value="RNA-binding domain, RBD"/>
    <property type="match status" value="2"/>
</dbReference>
<feature type="compositionally biased region" description="Polar residues" evidence="6">
    <location>
        <begin position="520"/>
        <end position="532"/>
    </location>
</feature>
<evidence type="ECO:0000259" key="7">
    <source>
        <dbReference type="PROSITE" id="PS50102"/>
    </source>
</evidence>
<comment type="subcellular location">
    <subcellularLocation>
        <location evidence="1">Nucleus</location>
    </subcellularLocation>
</comment>
<feature type="compositionally biased region" description="Low complexity" evidence="6">
    <location>
        <begin position="414"/>
        <end position="441"/>
    </location>
</feature>
<dbReference type="Pfam" id="PF00076">
    <property type="entry name" value="RRM_1"/>
    <property type="match status" value="1"/>
</dbReference>
<evidence type="ECO:0000256" key="2">
    <source>
        <dbReference type="ARBA" id="ARBA00005991"/>
    </source>
</evidence>
<sequence>MGGLEVHVADEATRGSSPAVDVNVTGLIRRDMQALSTVLRFISTFDLVDGQRRFAVINQASYAFELLTTHETCAMSAAAPQILLRKASGTSNATVGQPSDQANVRQRKLWPAGKIMKIHPEPILTMGDKASTRRGEANGSASKSGKGKGAVDQQGPSKNANEGGAAQEKSSRSKAQNEGEKLVIRRLPPGMTEQELVTILGPDWEVNRGKVDWSSYVPGKVSTDPSKPSRPSRAYLHLMRKDDIMSLSEVVRNATWEDAKATFNSSALVGPPVLEFSLYKKIGATKKRTDARQGTIDQDPEFMAFLESLANPAPMRESIDVEDPNDMIRPVKKLTTTPLVEYLREKKANKGKDGGPGKNSKSAGKGRSGLKDEDTTNKKKGKDSKTDKSSKDTVKTLIKKVATDQTVEVAKKVASQTTAANPATTTSSTITSTAAGAGNGANVNAASGDITKTRRAGIAAAARILQRDLGLSPGSAHRRARHDAAKAGGDAQVAVASANENESKSKGTVVAVPTVAERSSPPSETPLAQTSKGRPETPAVTKSQSGRRNRGGRNADKGKGAVATETVPTTTATPTAQPPVTNNALIILKKRNDADVTKAAENQLSNQAPSLSAPGVSNGTSNGNCNGNSNGNVAKQGPREKGNTKNSQKKTPSVATKTARAFVKNVSASQGVTNETLREALGAFGAITLVDIDKRKSFAYVDFSDQDALAKAIAASPLVVGQGSVHVLERKDKKPAAATVTPVTPPKEGSVVNGEKQKPSSGSRGRRGRGGGRTAASKEAPAAAPASTGG</sequence>
<dbReference type="CDD" id="cd12455">
    <property type="entry name" value="RRM_like_Smg4_UPF3"/>
    <property type="match status" value="1"/>
</dbReference>
<feature type="region of interest" description="Disordered" evidence="6">
    <location>
        <begin position="472"/>
        <end position="578"/>
    </location>
</feature>
<feature type="region of interest" description="Disordered" evidence="6">
    <location>
        <begin position="731"/>
        <end position="790"/>
    </location>
</feature>
<keyword evidence="9" id="KW-1185">Reference proteome</keyword>
<dbReference type="AlphaFoldDB" id="A0A9P7U0P4"/>
<dbReference type="Proteomes" id="UP000732380">
    <property type="component" value="Unassembled WGS sequence"/>
</dbReference>
<feature type="compositionally biased region" description="Basic and acidic residues" evidence="6">
    <location>
        <begin position="369"/>
        <end position="393"/>
    </location>
</feature>
<dbReference type="Pfam" id="PF03467">
    <property type="entry name" value="Smg4_UPF3"/>
    <property type="match status" value="1"/>
</dbReference>
<feature type="region of interest" description="Disordered" evidence="6">
    <location>
        <begin position="413"/>
        <end position="441"/>
    </location>
</feature>
<feature type="compositionally biased region" description="Low complexity" evidence="6">
    <location>
        <begin position="615"/>
        <end position="632"/>
    </location>
</feature>
<comment type="similarity">
    <text evidence="2">Belongs to the RENT3 family.</text>
</comment>
<evidence type="ECO:0000256" key="5">
    <source>
        <dbReference type="PROSITE-ProRule" id="PRU00176"/>
    </source>
</evidence>
<dbReference type="CDD" id="cd00590">
    <property type="entry name" value="RRM_SF"/>
    <property type="match status" value="1"/>
</dbReference>
<feature type="compositionally biased region" description="Low complexity" evidence="6">
    <location>
        <begin position="560"/>
        <end position="578"/>
    </location>
</feature>
<dbReference type="PANTHER" id="PTHR13112">
    <property type="entry name" value="UPF3 REGULATOR OF NONSENSE TRANSCRIPTS-LIKE PROTEIN"/>
    <property type="match status" value="1"/>
</dbReference>
<dbReference type="InterPro" id="IPR000504">
    <property type="entry name" value="RRM_dom"/>
</dbReference>
<evidence type="ECO:0000313" key="9">
    <source>
        <dbReference type="Proteomes" id="UP000732380"/>
    </source>
</evidence>
<accession>A0A9P7U0P4</accession>
<evidence type="ECO:0000313" key="8">
    <source>
        <dbReference type="EMBL" id="KAG6121412.1"/>
    </source>
</evidence>
<feature type="region of interest" description="Disordered" evidence="6">
    <location>
        <begin position="345"/>
        <end position="393"/>
    </location>
</feature>
<dbReference type="InterPro" id="IPR039722">
    <property type="entry name" value="Upf3"/>
</dbReference>
<dbReference type="PROSITE" id="PS50102">
    <property type="entry name" value="RRM"/>
    <property type="match status" value="1"/>
</dbReference>
<dbReference type="InterPro" id="IPR012677">
    <property type="entry name" value="Nucleotide-bd_a/b_plait_sf"/>
</dbReference>
<evidence type="ECO:0000256" key="1">
    <source>
        <dbReference type="ARBA" id="ARBA00004123"/>
    </source>
</evidence>
<proteinExistence type="inferred from homology"/>
<gene>
    <name evidence="8" type="ORF">E4U13_004773</name>
</gene>
<feature type="compositionally biased region" description="Polar residues" evidence="6">
    <location>
        <begin position="644"/>
        <end position="656"/>
    </location>
</feature>